<evidence type="ECO:0000259" key="3">
    <source>
        <dbReference type="Pfam" id="PF25954"/>
    </source>
</evidence>
<keyword evidence="6" id="KW-1185">Reference proteome</keyword>
<dbReference type="Proteomes" id="UP000282656">
    <property type="component" value="Unassembled WGS sequence"/>
</dbReference>
<dbReference type="PANTHER" id="PTHR30469">
    <property type="entry name" value="MULTIDRUG RESISTANCE PROTEIN MDTA"/>
    <property type="match status" value="1"/>
</dbReference>
<evidence type="ECO:0000256" key="2">
    <source>
        <dbReference type="SAM" id="Coils"/>
    </source>
</evidence>
<dbReference type="SUPFAM" id="SSF111369">
    <property type="entry name" value="HlyD-like secretion proteins"/>
    <property type="match status" value="1"/>
</dbReference>
<dbReference type="NCBIfam" id="TIGR01730">
    <property type="entry name" value="RND_mfp"/>
    <property type="match status" value="1"/>
</dbReference>
<dbReference type="Pfam" id="PF25954">
    <property type="entry name" value="Beta-barrel_RND_2"/>
    <property type="match status" value="1"/>
</dbReference>
<comment type="caution">
    <text evidence="5">The sequence shown here is derived from an EMBL/GenBank/DDBJ whole genome shotgun (WGS) entry which is preliminary data.</text>
</comment>
<dbReference type="Gene3D" id="2.40.30.170">
    <property type="match status" value="1"/>
</dbReference>
<dbReference type="GO" id="GO:0015562">
    <property type="term" value="F:efflux transmembrane transporter activity"/>
    <property type="evidence" value="ECO:0007669"/>
    <property type="project" value="TreeGrafter"/>
</dbReference>
<dbReference type="InterPro" id="IPR058647">
    <property type="entry name" value="BSH_CzcB-like"/>
</dbReference>
<dbReference type="RefSeq" id="WP_121769483.1">
    <property type="nucleotide sequence ID" value="NZ_RAWM01000016.1"/>
</dbReference>
<dbReference type="InterPro" id="IPR006143">
    <property type="entry name" value="RND_pump_MFP"/>
</dbReference>
<dbReference type="AlphaFoldDB" id="A0A3A8QRI8"/>
<dbReference type="GO" id="GO:1990281">
    <property type="term" value="C:efflux pump complex"/>
    <property type="evidence" value="ECO:0007669"/>
    <property type="project" value="TreeGrafter"/>
</dbReference>
<feature type="domain" description="CusB-like beta-barrel" evidence="3">
    <location>
        <begin position="212"/>
        <end position="285"/>
    </location>
</feature>
<dbReference type="InterPro" id="IPR058792">
    <property type="entry name" value="Beta-barrel_RND_2"/>
</dbReference>
<dbReference type="EMBL" id="RAWM01000016">
    <property type="protein sequence ID" value="RKH71376.1"/>
    <property type="molecule type" value="Genomic_DNA"/>
</dbReference>
<name>A0A3A8QRI8_9BACT</name>
<evidence type="ECO:0000313" key="6">
    <source>
        <dbReference type="Proteomes" id="UP000282656"/>
    </source>
</evidence>
<gene>
    <name evidence="5" type="ORF">D7X96_08820</name>
</gene>
<dbReference type="Gene3D" id="1.10.287.470">
    <property type="entry name" value="Helix hairpin bin"/>
    <property type="match status" value="1"/>
</dbReference>
<evidence type="ECO:0000313" key="5">
    <source>
        <dbReference type="EMBL" id="RKH71376.1"/>
    </source>
</evidence>
<sequence>MTGSLRAWAWVTTGVMLLGPGGALATPPGEAQEPARVLTAPRPLLGVVVASQVLDVVSEVEGRLSEVKARLGDRVEAGQVLATLDPEPLKLELSARQANARAAEAEHERASLLLTQAKQKLQREQRIRAYSAAEALEAAESTVALAEADRTLAQARLSEARTRLAQAERDVAQARIRAPFTGIITEQYLTPGMRVGRATPLLRVVSDDLRLRFAVPETLAPSVRPGLPVRVRLAAVDAELVGTVERVAPEVDPASRHQKAEAVLTVPDALRARLSSGLLAEVFLQPPAETRTRGTQR</sequence>
<dbReference type="OrthoDB" id="5383074at2"/>
<organism evidence="5 6">
    <name type="scientific">Corallococcus interemptor</name>
    <dbReference type="NCBI Taxonomy" id="2316720"/>
    <lineage>
        <taxon>Bacteria</taxon>
        <taxon>Pseudomonadati</taxon>
        <taxon>Myxococcota</taxon>
        <taxon>Myxococcia</taxon>
        <taxon>Myxococcales</taxon>
        <taxon>Cystobacterineae</taxon>
        <taxon>Myxococcaceae</taxon>
        <taxon>Corallococcus</taxon>
    </lineage>
</organism>
<comment type="similarity">
    <text evidence="1">Belongs to the membrane fusion protein (MFP) (TC 8.A.1) family.</text>
</comment>
<proteinExistence type="inferred from homology"/>
<evidence type="ECO:0000256" key="1">
    <source>
        <dbReference type="ARBA" id="ARBA00009477"/>
    </source>
</evidence>
<dbReference type="PANTHER" id="PTHR30469:SF15">
    <property type="entry name" value="HLYD FAMILY OF SECRETION PROTEINS"/>
    <property type="match status" value="1"/>
</dbReference>
<accession>A0A3A8QRI8</accession>
<feature type="coiled-coil region" evidence="2">
    <location>
        <begin position="95"/>
        <end position="177"/>
    </location>
</feature>
<keyword evidence="2" id="KW-0175">Coiled coil</keyword>
<reference evidence="6" key="1">
    <citation type="submission" date="2018-09" db="EMBL/GenBank/DDBJ databases">
        <authorList>
            <person name="Livingstone P.G."/>
            <person name="Whitworth D.E."/>
        </authorList>
    </citation>
    <scope>NUCLEOTIDE SEQUENCE [LARGE SCALE GENOMIC DNA]</scope>
    <source>
        <strain evidence="6">AB047A</strain>
    </source>
</reference>
<dbReference type="Pfam" id="PF25973">
    <property type="entry name" value="BSH_CzcB"/>
    <property type="match status" value="1"/>
</dbReference>
<dbReference type="Gene3D" id="2.40.50.100">
    <property type="match status" value="1"/>
</dbReference>
<feature type="domain" description="CzcB-like barrel-sandwich hybrid" evidence="4">
    <location>
        <begin position="53"/>
        <end position="204"/>
    </location>
</feature>
<protein>
    <submittedName>
        <fullName evidence="5">Efflux RND transporter periplasmic adaptor subunit</fullName>
    </submittedName>
</protein>
<evidence type="ECO:0000259" key="4">
    <source>
        <dbReference type="Pfam" id="PF25973"/>
    </source>
</evidence>